<evidence type="ECO:0000313" key="2">
    <source>
        <dbReference type="EMBL" id="HJC05207.1"/>
    </source>
</evidence>
<feature type="signal peptide" evidence="1">
    <location>
        <begin position="1"/>
        <end position="28"/>
    </location>
</feature>
<organism evidence="2 3">
    <name type="scientific">Candidatus Enterocloster excrementipullorum</name>
    <dbReference type="NCBI Taxonomy" id="2838559"/>
    <lineage>
        <taxon>Bacteria</taxon>
        <taxon>Bacillati</taxon>
        <taxon>Bacillota</taxon>
        <taxon>Clostridia</taxon>
        <taxon>Lachnospirales</taxon>
        <taxon>Lachnospiraceae</taxon>
        <taxon>Enterocloster</taxon>
    </lineage>
</organism>
<gene>
    <name evidence="2" type="ORF">H9704_03500</name>
</gene>
<reference evidence="2" key="2">
    <citation type="submission" date="2021-04" db="EMBL/GenBank/DDBJ databases">
        <authorList>
            <person name="Gilroy R."/>
        </authorList>
    </citation>
    <scope>NUCLEOTIDE SEQUENCE</scope>
    <source>
        <strain evidence="2">CHK180-15479</strain>
    </source>
</reference>
<evidence type="ECO:0000313" key="3">
    <source>
        <dbReference type="Proteomes" id="UP000823910"/>
    </source>
</evidence>
<comment type="caution">
    <text evidence="2">The sequence shown here is derived from an EMBL/GenBank/DDBJ whole genome shotgun (WGS) entry which is preliminary data.</text>
</comment>
<keyword evidence="1" id="KW-0732">Signal</keyword>
<dbReference type="AlphaFoldDB" id="A0A9D2MZK6"/>
<dbReference type="Proteomes" id="UP000823910">
    <property type="component" value="Unassembled WGS sequence"/>
</dbReference>
<dbReference type="PROSITE" id="PS51257">
    <property type="entry name" value="PROKAR_LIPOPROTEIN"/>
    <property type="match status" value="1"/>
</dbReference>
<proteinExistence type="predicted"/>
<protein>
    <submittedName>
        <fullName evidence="2">Uncharacterized protein</fullName>
    </submittedName>
</protein>
<accession>A0A9D2MZK6</accession>
<dbReference type="EMBL" id="DWWT01000014">
    <property type="protein sequence ID" value="HJC05207.1"/>
    <property type="molecule type" value="Genomic_DNA"/>
</dbReference>
<reference evidence="2" key="1">
    <citation type="journal article" date="2021" name="PeerJ">
        <title>Extensive microbial diversity within the chicken gut microbiome revealed by metagenomics and culture.</title>
        <authorList>
            <person name="Gilroy R."/>
            <person name="Ravi A."/>
            <person name="Getino M."/>
            <person name="Pursley I."/>
            <person name="Horton D.L."/>
            <person name="Alikhan N.F."/>
            <person name="Baker D."/>
            <person name="Gharbi K."/>
            <person name="Hall N."/>
            <person name="Watson M."/>
            <person name="Adriaenssens E.M."/>
            <person name="Foster-Nyarko E."/>
            <person name="Jarju S."/>
            <person name="Secka A."/>
            <person name="Antonio M."/>
            <person name="Oren A."/>
            <person name="Chaudhuri R.R."/>
            <person name="La Ragione R."/>
            <person name="Hildebrand F."/>
            <person name="Pallen M.J."/>
        </authorList>
    </citation>
    <scope>NUCLEOTIDE SEQUENCE</scope>
    <source>
        <strain evidence="2">CHK180-15479</strain>
    </source>
</reference>
<evidence type="ECO:0000256" key="1">
    <source>
        <dbReference type="SAM" id="SignalP"/>
    </source>
</evidence>
<sequence>MRRYQLYTAMICVAAGLAAGGCAANAQAENLETSAQETSAPETTVEDTVVETVTGAIESMEESQPQELGLIRIFGPVTKMEEGRLSMNRQDVAVEEGQEDEIPANEIVLNLSEEVYILDASTGMPVAYDDIEDGSTVYAYIGPAMTMSLPPQSTAEMLLVNVPSDFKVPDYVEVKSMVTDGSTGESVLTASDGTEYVLAEDCNIFPYLTRNIVTLDDLTQGRKCLVWSAEDNTAEKIMVFAAE</sequence>
<feature type="chain" id="PRO_5039263731" evidence="1">
    <location>
        <begin position="29"/>
        <end position="243"/>
    </location>
</feature>
<name>A0A9D2MZK6_9FIRM</name>